<evidence type="ECO:0000313" key="2">
    <source>
        <dbReference type="Proteomes" id="UP000186216"/>
    </source>
</evidence>
<proteinExistence type="predicted"/>
<dbReference type="EMBL" id="FTOU01000007">
    <property type="protein sequence ID" value="SIS86688.1"/>
    <property type="molecule type" value="Genomic_DNA"/>
</dbReference>
<dbReference type="AlphaFoldDB" id="A0AA45W4L0"/>
<organism evidence="1 2">
    <name type="scientific">Paracoccus saliphilus</name>
    <dbReference type="NCBI Taxonomy" id="405559"/>
    <lineage>
        <taxon>Bacteria</taxon>
        <taxon>Pseudomonadati</taxon>
        <taxon>Pseudomonadota</taxon>
        <taxon>Alphaproteobacteria</taxon>
        <taxon>Rhodobacterales</taxon>
        <taxon>Paracoccaceae</taxon>
        <taxon>Paracoccus</taxon>
    </lineage>
</organism>
<evidence type="ECO:0008006" key="3">
    <source>
        <dbReference type="Google" id="ProtNLM"/>
    </source>
</evidence>
<dbReference type="Proteomes" id="UP000186216">
    <property type="component" value="Unassembled WGS sequence"/>
</dbReference>
<comment type="caution">
    <text evidence="1">The sequence shown here is derived from an EMBL/GenBank/DDBJ whole genome shotgun (WGS) entry which is preliminary data.</text>
</comment>
<protein>
    <recommendedName>
        <fullName evidence="3">DNA-binding protein</fullName>
    </recommendedName>
</protein>
<name>A0AA45W4L0_9RHOB</name>
<accession>A0AA45W4L0</accession>
<gene>
    <name evidence="1" type="ORF">SAMN05421772_1077</name>
</gene>
<sequence>MTISPDTLLTRVKTAEALTAAGFPVSPATLATKATRGGGPAFSKFGPRVLYRWCDALEWAQGRTTPVVVSTSEAA</sequence>
<reference evidence="1 2" key="1">
    <citation type="submission" date="2017-01" db="EMBL/GenBank/DDBJ databases">
        <authorList>
            <person name="Varghese N."/>
            <person name="Submissions S."/>
        </authorList>
    </citation>
    <scope>NUCLEOTIDE SEQUENCE [LARGE SCALE GENOMIC DNA]</scope>
    <source>
        <strain evidence="1 2">DSM 18447</strain>
    </source>
</reference>
<evidence type="ECO:0000313" key="1">
    <source>
        <dbReference type="EMBL" id="SIS86688.1"/>
    </source>
</evidence>